<reference evidence="1 2" key="1">
    <citation type="submission" date="2020-10" db="EMBL/GenBank/DDBJ databases">
        <title>Plant Genome Project.</title>
        <authorList>
            <person name="Zhang R.-G."/>
        </authorList>
    </citation>
    <scope>NUCLEOTIDE SEQUENCE [LARGE SCALE GENOMIC DNA]</scope>
    <source>
        <strain evidence="1">FAFU-HL-1</strain>
        <tissue evidence="1">Leaf</tissue>
    </source>
</reference>
<keyword evidence="2" id="KW-1185">Reference proteome</keyword>
<evidence type="ECO:0000313" key="1">
    <source>
        <dbReference type="EMBL" id="KAF9677644.1"/>
    </source>
</evidence>
<gene>
    <name evidence="1" type="ORF">SADUNF_Sadunf08G0129000</name>
</gene>
<protein>
    <submittedName>
        <fullName evidence="1">Uncharacterized protein</fullName>
    </submittedName>
</protein>
<organism evidence="1 2">
    <name type="scientific">Salix dunnii</name>
    <dbReference type="NCBI Taxonomy" id="1413687"/>
    <lineage>
        <taxon>Eukaryota</taxon>
        <taxon>Viridiplantae</taxon>
        <taxon>Streptophyta</taxon>
        <taxon>Embryophyta</taxon>
        <taxon>Tracheophyta</taxon>
        <taxon>Spermatophyta</taxon>
        <taxon>Magnoliopsida</taxon>
        <taxon>eudicotyledons</taxon>
        <taxon>Gunneridae</taxon>
        <taxon>Pentapetalae</taxon>
        <taxon>rosids</taxon>
        <taxon>fabids</taxon>
        <taxon>Malpighiales</taxon>
        <taxon>Salicaceae</taxon>
        <taxon>Saliceae</taxon>
        <taxon>Salix</taxon>
    </lineage>
</organism>
<evidence type="ECO:0000313" key="2">
    <source>
        <dbReference type="Proteomes" id="UP000657918"/>
    </source>
</evidence>
<dbReference type="EMBL" id="JADGMS010000008">
    <property type="protein sequence ID" value="KAF9677644.1"/>
    <property type="molecule type" value="Genomic_DNA"/>
</dbReference>
<proteinExistence type="predicted"/>
<dbReference type="AlphaFoldDB" id="A0A835MUX5"/>
<dbReference type="Proteomes" id="UP000657918">
    <property type="component" value="Chromosome 8"/>
</dbReference>
<comment type="caution">
    <text evidence="1">The sequence shown here is derived from an EMBL/GenBank/DDBJ whole genome shotgun (WGS) entry which is preliminary data.</text>
</comment>
<name>A0A835MUX5_9ROSI</name>
<accession>A0A835MUX5</accession>
<sequence length="153" mass="17236">MLRAEKDTFLRTGDDVQLAPIRSGIGKYPRYGKFARKKAIATSSSRRDCASSYRALLSVEAASMILTSLLCRGKKRSCGSFPCPIPRKDFCVSVQFHDFKIPPDALVLIRLVYSFFLLCELDPDPHVDLLSFNLQFQYEESMSFTASIVPDIN</sequence>